<dbReference type="InterPro" id="IPR001759">
    <property type="entry name" value="PTX_dom"/>
</dbReference>
<evidence type="ECO:0000259" key="2">
    <source>
        <dbReference type="Pfam" id="PF00354"/>
    </source>
</evidence>
<reference evidence="3" key="1">
    <citation type="journal article" date="2021" name="Sci. Adv.">
        <title>The American lobster genome reveals insights on longevity, neural, and immune adaptations.</title>
        <authorList>
            <person name="Polinski J.M."/>
            <person name="Zimin A.V."/>
            <person name="Clark K.F."/>
            <person name="Kohn A.B."/>
            <person name="Sadowski N."/>
            <person name="Timp W."/>
            <person name="Ptitsyn A."/>
            <person name="Khanna P."/>
            <person name="Romanova D.Y."/>
            <person name="Williams P."/>
            <person name="Greenwood S.J."/>
            <person name="Moroz L.L."/>
            <person name="Walt D.R."/>
            <person name="Bodnar A.G."/>
        </authorList>
    </citation>
    <scope>NUCLEOTIDE SEQUENCE</scope>
    <source>
        <strain evidence="3">GMGI-L3</strain>
    </source>
</reference>
<feature type="chain" id="PRO_5035204785" evidence="1">
    <location>
        <begin position="35"/>
        <end position="168"/>
    </location>
</feature>
<dbReference type="Pfam" id="PF00354">
    <property type="entry name" value="Pentaxin"/>
    <property type="match status" value="1"/>
</dbReference>
<dbReference type="Proteomes" id="UP000747542">
    <property type="component" value="Unassembled WGS sequence"/>
</dbReference>
<dbReference type="AlphaFoldDB" id="A0A8J5JFB4"/>
<evidence type="ECO:0000313" key="4">
    <source>
        <dbReference type="Proteomes" id="UP000747542"/>
    </source>
</evidence>
<dbReference type="SUPFAM" id="SSF49899">
    <property type="entry name" value="Concanavalin A-like lectins/glucanases"/>
    <property type="match status" value="1"/>
</dbReference>
<keyword evidence="4" id="KW-1185">Reference proteome</keyword>
<dbReference type="EMBL" id="JAHLQT010039184">
    <property type="protein sequence ID" value="KAG7156286.1"/>
    <property type="molecule type" value="Genomic_DNA"/>
</dbReference>
<gene>
    <name evidence="3" type="ORF">Hamer_G006006</name>
</gene>
<keyword evidence="1" id="KW-0732">Signal</keyword>
<dbReference type="Gene3D" id="2.60.120.200">
    <property type="match status" value="1"/>
</dbReference>
<protein>
    <submittedName>
        <fullName evidence="3">Putative Pentaxin family-containing protein</fullName>
    </submittedName>
</protein>
<sequence>MVGIGGGSVQPPWCTDSTTLLLFLLVMTLPLADVAQEQQKIKMFTMNRGVWTLPSTETYLFYNFSQKAEPLTSFTVCYWIREERFNSLCPHLSYAITDEESNYLLFGNNAKETTNYVFGTVQEYASKTINWQPEAWYHLCHLVTSTSYKFFLQGQVMTAFTHTYSPDT</sequence>
<evidence type="ECO:0000256" key="1">
    <source>
        <dbReference type="SAM" id="SignalP"/>
    </source>
</evidence>
<organism evidence="3 4">
    <name type="scientific">Homarus americanus</name>
    <name type="common">American lobster</name>
    <dbReference type="NCBI Taxonomy" id="6706"/>
    <lineage>
        <taxon>Eukaryota</taxon>
        <taxon>Metazoa</taxon>
        <taxon>Ecdysozoa</taxon>
        <taxon>Arthropoda</taxon>
        <taxon>Crustacea</taxon>
        <taxon>Multicrustacea</taxon>
        <taxon>Malacostraca</taxon>
        <taxon>Eumalacostraca</taxon>
        <taxon>Eucarida</taxon>
        <taxon>Decapoda</taxon>
        <taxon>Pleocyemata</taxon>
        <taxon>Astacidea</taxon>
        <taxon>Nephropoidea</taxon>
        <taxon>Nephropidae</taxon>
        <taxon>Homarus</taxon>
    </lineage>
</organism>
<accession>A0A8J5JFB4</accession>
<dbReference type="InterPro" id="IPR013320">
    <property type="entry name" value="ConA-like_dom_sf"/>
</dbReference>
<name>A0A8J5JFB4_HOMAM</name>
<feature type="signal peptide" evidence="1">
    <location>
        <begin position="1"/>
        <end position="34"/>
    </location>
</feature>
<feature type="domain" description="Pentraxin (PTX)" evidence="2">
    <location>
        <begin position="65"/>
        <end position="147"/>
    </location>
</feature>
<proteinExistence type="predicted"/>
<comment type="caution">
    <text evidence="3">The sequence shown here is derived from an EMBL/GenBank/DDBJ whole genome shotgun (WGS) entry which is preliminary data.</text>
</comment>
<evidence type="ECO:0000313" key="3">
    <source>
        <dbReference type="EMBL" id="KAG7156286.1"/>
    </source>
</evidence>